<dbReference type="GO" id="GO:0009035">
    <property type="term" value="F:type I site-specific deoxyribonuclease activity"/>
    <property type="evidence" value="ECO:0007669"/>
    <property type="project" value="UniProtKB-EC"/>
</dbReference>
<organism evidence="1 2">
    <name type="scientific">Methanospirillum hungatei</name>
    <dbReference type="NCBI Taxonomy" id="2203"/>
    <lineage>
        <taxon>Archaea</taxon>
        <taxon>Methanobacteriati</taxon>
        <taxon>Methanobacteriota</taxon>
        <taxon>Stenosarchaea group</taxon>
        <taxon>Methanomicrobia</taxon>
        <taxon>Methanomicrobiales</taxon>
        <taxon>Methanospirillaceae</taxon>
        <taxon>Methanospirillum</taxon>
    </lineage>
</organism>
<dbReference type="GO" id="GO:0003677">
    <property type="term" value="F:DNA binding"/>
    <property type="evidence" value="ECO:0007669"/>
    <property type="project" value="UniProtKB-KW"/>
</dbReference>
<name>A0A8F5VMJ0_METHU</name>
<evidence type="ECO:0000313" key="2">
    <source>
        <dbReference type="Proteomes" id="UP000694228"/>
    </source>
</evidence>
<dbReference type="AlphaFoldDB" id="A0A8F5VMJ0"/>
<dbReference type="GO" id="GO:0005524">
    <property type="term" value="F:ATP binding"/>
    <property type="evidence" value="ECO:0007669"/>
    <property type="project" value="UniProtKB-KW"/>
</dbReference>
<dbReference type="REBASE" id="510525">
    <property type="entry name" value="MhuGP1ORF3890P"/>
</dbReference>
<dbReference type="Proteomes" id="UP000694228">
    <property type="component" value="Chromosome"/>
</dbReference>
<evidence type="ECO:0000313" key="1">
    <source>
        <dbReference type="EMBL" id="QXO95554.1"/>
    </source>
</evidence>
<reference evidence="1 2" key="1">
    <citation type="submission" date="2021-06" db="EMBL/GenBank/DDBJ databases">
        <title>Complete genome sequence of the secondary alcohol utilizing methanogen Methanospirillum hungatei strain GP1.</title>
        <authorList>
            <person name="Day L.A."/>
            <person name="Costa K.C."/>
        </authorList>
    </citation>
    <scope>NUCLEOTIDE SEQUENCE [LARGE SCALE GENOMIC DNA]</scope>
    <source>
        <strain evidence="1 2">GP1</strain>
    </source>
</reference>
<dbReference type="GO" id="GO:0009307">
    <property type="term" value="P:DNA restriction-modification system"/>
    <property type="evidence" value="ECO:0007669"/>
    <property type="project" value="UniProtKB-KW"/>
</dbReference>
<proteinExistence type="predicted"/>
<dbReference type="EMBL" id="CP077107">
    <property type="protein sequence ID" value="QXO95554.1"/>
    <property type="molecule type" value="Genomic_DNA"/>
</dbReference>
<dbReference type="OrthoDB" id="141711at2157"/>
<protein>
    <submittedName>
        <fullName evidence="1">Type I restriction enzyme HsdR N-terminal domain-containing protein</fullName>
    </submittedName>
</protein>
<accession>A0A8F5VMJ0</accession>
<sequence>MTVIDKKTLSERDICSKYITPAIERAGWHLLTQVREEVNITKGRVIVTTGSRPKRAEAGFADYILYYKPNIPIAVIEAKDNTHCVGAGMQQALGYAQLIDVPFVFSSNGDAFLFHDKSGQGGIIEQELPLDAFPSPEVLWNRYCTLKGISSDTSKIVTQDYYDEGQERLPGITR</sequence>
<gene>
    <name evidence="1" type="ORF">KSK55_03905</name>
</gene>